<feature type="compositionally biased region" description="Polar residues" evidence="1">
    <location>
        <begin position="566"/>
        <end position="590"/>
    </location>
</feature>
<dbReference type="AlphaFoldDB" id="A0A9N9N1T6"/>
<accession>A0A9N9N1T6</accession>
<dbReference type="Proteomes" id="UP001153714">
    <property type="component" value="Chromosome 10"/>
</dbReference>
<evidence type="ECO:0000256" key="1">
    <source>
        <dbReference type="SAM" id="MobiDB-lite"/>
    </source>
</evidence>
<dbReference type="EMBL" id="OU893341">
    <property type="protein sequence ID" value="CAG9782713.1"/>
    <property type="molecule type" value="Genomic_DNA"/>
</dbReference>
<feature type="region of interest" description="Disordered" evidence="1">
    <location>
        <begin position="461"/>
        <end position="590"/>
    </location>
</feature>
<keyword evidence="2" id="KW-1133">Transmembrane helix</keyword>
<evidence type="ECO:0000313" key="4">
    <source>
        <dbReference type="EMBL" id="CAG9782713.1"/>
    </source>
</evidence>
<feature type="signal peptide" evidence="3">
    <location>
        <begin position="1"/>
        <end position="18"/>
    </location>
</feature>
<feature type="transmembrane region" description="Helical" evidence="2">
    <location>
        <begin position="334"/>
        <end position="356"/>
    </location>
</feature>
<feature type="region of interest" description="Disordered" evidence="1">
    <location>
        <begin position="395"/>
        <end position="414"/>
    </location>
</feature>
<name>A0A9N9N1T6_9NEOP</name>
<feature type="compositionally biased region" description="Basic and acidic residues" evidence="1">
    <location>
        <begin position="485"/>
        <end position="496"/>
    </location>
</feature>
<dbReference type="OrthoDB" id="6614503at2759"/>
<gene>
    <name evidence="4" type="ORF">DIATSA_LOCUS951</name>
</gene>
<evidence type="ECO:0000313" key="5">
    <source>
        <dbReference type="Proteomes" id="UP001153714"/>
    </source>
</evidence>
<feature type="compositionally biased region" description="Polar residues" evidence="1">
    <location>
        <begin position="497"/>
        <end position="506"/>
    </location>
</feature>
<reference evidence="4" key="1">
    <citation type="submission" date="2021-12" db="EMBL/GenBank/DDBJ databases">
        <authorList>
            <person name="King R."/>
        </authorList>
    </citation>
    <scope>NUCLEOTIDE SEQUENCE</scope>
</reference>
<evidence type="ECO:0000256" key="3">
    <source>
        <dbReference type="SAM" id="SignalP"/>
    </source>
</evidence>
<sequence>MLCLTVLLIILNIVIIEPSNVGSTIFYNRRGKTECWTEDELMKLSARKLFQGIIPPQVTPDKVNDKFIKETLRYYKGAVRISKQSVSDDQLRDLLKQALFDAIGGHLRSEMLPTVRFAYYAGYVSYKHVRQIHDFYESSKTILNTKGLGWREPEKVPRWSNMTVAKVLIGSGKLLDPCAYLITKRDSNSCINIPTPKLDDHNEPSAIALPFNVGGLVSLTSPHSENILLKYYTSATRCILRSSPQKCRHPDFVNFNNELWHWMKRDIAPHLLDEKLYAAFGGVLRVAAAVQSYGKGLSRRNLFEYQDSGISKWHPWRALSESYITVNADWTPTLYVGMVLMAALLICMLQVCYNYIFGSDKWCQCTGRTKRSRQEEVTYATVDTTFPSMLQTKYSNDNDGKRYKRSRTKTKSSHGSVKTQCVYDFNENTEKLMEIIMSGNEGSETDSPPLSKRIVSDEPFIESRTEKSKHHKNVPELQTSISQLRIEKKPQHEKSSTRMYTTSTVSHSDRTYLDRHASESMWTGSASTSSDRTATSEYSKTPSRKSRSSRDLAWARRVVTKHAAAAQNNIPSTTTTDFDINSFTTPPSRR</sequence>
<keyword evidence="2" id="KW-0812">Transmembrane</keyword>
<evidence type="ECO:0000256" key="2">
    <source>
        <dbReference type="SAM" id="Phobius"/>
    </source>
</evidence>
<feature type="compositionally biased region" description="Basic and acidic residues" evidence="1">
    <location>
        <begin position="507"/>
        <end position="518"/>
    </location>
</feature>
<feature type="chain" id="PRO_5040155145" evidence="3">
    <location>
        <begin position="19"/>
        <end position="590"/>
    </location>
</feature>
<reference evidence="4" key="2">
    <citation type="submission" date="2022-10" db="EMBL/GenBank/DDBJ databases">
        <authorList>
            <consortium name="ENA_rothamsted_submissions"/>
            <consortium name="culmorum"/>
            <person name="King R."/>
        </authorList>
    </citation>
    <scope>NUCLEOTIDE SEQUENCE</scope>
</reference>
<feature type="compositionally biased region" description="Basic residues" evidence="1">
    <location>
        <begin position="402"/>
        <end position="412"/>
    </location>
</feature>
<keyword evidence="2" id="KW-0472">Membrane</keyword>
<feature type="compositionally biased region" description="Low complexity" evidence="1">
    <location>
        <begin position="523"/>
        <end position="536"/>
    </location>
</feature>
<proteinExistence type="predicted"/>
<keyword evidence="5" id="KW-1185">Reference proteome</keyword>
<protein>
    <submittedName>
        <fullName evidence="4">Uncharacterized protein</fullName>
    </submittedName>
</protein>
<organism evidence="4 5">
    <name type="scientific">Diatraea saccharalis</name>
    <name type="common">sugarcane borer</name>
    <dbReference type="NCBI Taxonomy" id="40085"/>
    <lineage>
        <taxon>Eukaryota</taxon>
        <taxon>Metazoa</taxon>
        <taxon>Ecdysozoa</taxon>
        <taxon>Arthropoda</taxon>
        <taxon>Hexapoda</taxon>
        <taxon>Insecta</taxon>
        <taxon>Pterygota</taxon>
        <taxon>Neoptera</taxon>
        <taxon>Endopterygota</taxon>
        <taxon>Lepidoptera</taxon>
        <taxon>Glossata</taxon>
        <taxon>Ditrysia</taxon>
        <taxon>Pyraloidea</taxon>
        <taxon>Crambidae</taxon>
        <taxon>Crambinae</taxon>
        <taxon>Diatraea</taxon>
    </lineage>
</organism>
<keyword evidence="3" id="KW-0732">Signal</keyword>